<accession>A0A6A6SAM5</accession>
<evidence type="ECO:0000256" key="1">
    <source>
        <dbReference type="SAM" id="SignalP"/>
    </source>
</evidence>
<dbReference type="EMBL" id="MU006778">
    <property type="protein sequence ID" value="KAF2644829.1"/>
    <property type="molecule type" value="Genomic_DNA"/>
</dbReference>
<evidence type="ECO:0000313" key="2">
    <source>
        <dbReference type="EMBL" id="KAF2644829.1"/>
    </source>
</evidence>
<proteinExistence type="predicted"/>
<sequence length="111" mass="11875">MGRTMLRRSLLPRTKLCVAIFVVSITKARANACPAQQSACRSIISSLFHRIAVSSGLSVETLGASHAVSAEDLSDNGSSCGRWGGICIRAEYWRPMGWAAGCYRSLVLAGE</sequence>
<organism evidence="2 3">
    <name type="scientific">Massarina eburnea CBS 473.64</name>
    <dbReference type="NCBI Taxonomy" id="1395130"/>
    <lineage>
        <taxon>Eukaryota</taxon>
        <taxon>Fungi</taxon>
        <taxon>Dikarya</taxon>
        <taxon>Ascomycota</taxon>
        <taxon>Pezizomycotina</taxon>
        <taxon>Dothideomycetes</taxon>
        <taxon>Pleosporomycetidae</taxon>
        <taxon>Pleosporales</taxon>
        <taxon>Massarineae</taxon>
        <taxon>Massarinaceae</taxon>
        <taxon>Massarina</taxon>
    </lineage>
</organism>
<feature type="chain" id="PRO_5025510506" description="Secreted protein" evidence="1">
    <location>
        <begin position="31"/>
        <end position="111"/>
    </location>
</feature>
<protein>
    <recommendedName>
        <fullName evidence="4">Secreted protein</fullName>
    </recommendedName>
</protein>
<evidence type="ECO:0000313" key="3">
    <source>
        <dbReference type="Proteomes" id="UP000799753"/>
    </source>
</evidence>
<keyword evidence="3" id="KW-1185">Reference proteome</keyword>
<reference evidence="2" key="1">
    <citation type="journal article" date="2020" name="Stud. Mycol.">
        <title>101 Dothideomycetes genomes: a test case for predicting lifestyles and emergence of pathogens.</title>
        <authorList>
            <person name="Haridas S."/>
            <person name="Albert R."/>
            <person name="Binder M."/>
            <person name="Bloem J."/>
            <person name="Labutti K."/>
            <person name="Salamov A."/>
            <person name="Andreopoulos B."/>
            <person name="Baker S."/>
            <person name="Barry K."/>
            <person name="Bills G."/>
            <person name="Bluhm B."/>
            <person name="Cannon C."/>
            <person name="Castanera R."/>
            <person name="Culley D."/>
            <person name="Daum C."/>
            <person name="Ezra D."/>
            <person name="Gonzalez J."/>
            <person name="Henrissat B."/>
            <person name="Kuo A."/>
            <person name="Liang C."/>
            <person name="Lipzen A."/>
            <person name="Lutzoni F."/>
            <person name="Magnuson J."/>
            <person name="Mondo S."/>
            <person name="Nolan M."/>
            <person name="Ohm R."/>
            <person name="Pangilinan J."/>
            <person name="Park H.-J."/>
            <person name="Ramirez L."/>
            <person name="Alfaro M."/>
            <person name="Sun H."/>
            <person name="Tritt A."/>
            <person name="Yoshinaga Y."/>
            <person name="Zwiers L.-H."/>
            <person name="Turgeon B."/>
            <person name="Goodwin S."/>
            <person name="Spatafora J."/>
            <person name="Crous P."/>
            <person name="Grigoriev I."/>
        </authorList>
    </citation>
    <scope>NUCLEOTIDE SEQUENCE</scope>
    <source>
        <strain evidence="2">CBS 473.64</strain>
    </source>
</reference>
<keyword evidence="1" id="KW-0732">Signal</keyword>
<feature type="signal peptide" evidence="1">
    <location>
        <begin position="1"/>
        <end position="30"/>
    </location>
</feature>
<evidence type="ECO:0008006" key="4">
    <source>
        <dbReference type="Google" id="ProtNLM"/>
    </source>
</evidence>
<dbReference type="Proteomes" id="UP000799753">
    <property type="component" value="Unassembled WGS sequence"/>
</dbReference>
<dbReference type="AlphaFoldDB" id="A0A6A6SAM5"/>
<name>A0A6A6SAM5_9PLEO</name>
<gene>
    <name evidence="2" type="ORF">P280DRAFT_180998</name>
</gene>